<keyword evidence="2" id="KW-0472">Membrane</keyword>
<dbReference type="EMBL" id="SZUA01000002">
    <property type="protein sequence ID" value="TKR30464.1"/>
    <property type="molecule type" value="Genomic_DNA"/>
</dbReference>
<dbReference type="Proteomes" id="UP000308707">
    <property type="component" value="Unassembled WGS sequence"/>
</dbReference>
<dbReference type="Pfam" id="PF13181">
    <property type="entry name" value="TPR_8"/>
    <property type="match status" value="1"/>
</dbReference>
<sequence length="603" mass="66125">MKRGLFSELKRRNVIRAAVLYVGAVWALAQGIAQLAPLFGDYDWVARWFVIAGIVGFPFWVAFAWFYEFTPEGLKRESEIDPADAAAHRAGRKWDFAIIGVLSVAVVLLLTDRFVLRHGVNAAAEAAAPERSIAVLPFANLSSDKDQAYFSDGISEELLNLLAKNPQLQVTARTSSFAFKGKDVGIPEIARRLRVAHVLEGSVQKAGNQVRITVQLVDARSDRQLWSRTWDRRLDDIFKIQDEIAGEVVKELKVKLLGASPKARATDPQAYARYLQARELGRQLNAEALAKSDALYQQALAIDPRYAPAWEGLAANFVSKTTIAVLPNQEGLARAREAYGKALSIDPDYGPAYAGLGFIAMYGDNDLATAAQRFERALALDPTNLGVLNNAADLLRNLGRLDEALAIEEAIVGRDPVDVRWLYVLGYSQRCAGRYDAAIASYRTVLSLSPDNGSAHYQLSVVLLLKGDAEAALAEIEQETNDAYRMIGLPMAYYALGRKTDSDQALSALIAKYQKDAPYNIAGVYAYLGEPDKAFEWLDKAVEYQDPGLAGIVSDDLLTKIHADPRWLPFLRKRGKAPEQLAKIEFKVPLPKAEGAASGAAPG</sequence>
<gene>
    <name evidence="3" type="ORF">FCE95_10105</name>
</gene>
<feature type="transmembrane region" description="Helical" evidence="2">
    <location>
        <begin position="96"/>
        <end position="116"/>
    </location>
</feature>
<dbReference type="SUPFAM" id="SSF48452">
    <property type="entry name" value="TPR-like"/>
    <property type="match status" value="1"/>
</dbReference>
<dbReference type="OrthoDB" id="1971692at2"/>
<keyword evidence="1" id="KW-0802">TPR repeat</keyword>
<dbReference type="Pfam" id="PF13432">
    <property type="entry name" value="TPR_16"/>
    <property type="match status" value="1"/>
</dbReference>
<dbReference type="PANTHER" id="PTHR12558:SF33">
    <property type="entry name" value="BLL7664 PROTEIN"/>
    <property type="match status" value="1"/>
</dbReference>
<accession>A0A4U5JLS4</accession>
<evidence type="ECO:0000256" key="2">
    <source>
        <dbReference type="SAM" id="Phobius"/>
    </source>
</evidence>
<evidence type="ECO:0000313" key="3">
    <source>
        <dbReference type="EMBL" id="TKR30464.1"/>
    </source>
</evidence>
<proteinExistence type="predicted"/>
<dbReference type="InterPro" id="IPR011990">
    <property type="entry name" value="TPR-like_helical_dom_sf"/>
</dbReference>
<evidence type="ECO:0000313" key="4">
    <source>
        <dbReference type="Proteomes" id="UP000308707"/>
    </source>
</evidence>
<keyword evidence="4" id="KW-1185">Reference proteome</keyword>
<dbReference type="InterPro" id="IPR019734">
    <property type="entry name" value="TPR_rpt"/>
</dbReference>
<comment type="caution">
    <text evidence="3">The sequence shown here is derived from an EMBL/GenBank/DDBJ whole genome shotgun (WGS) entry which is preliminary data.</text>
</comment>
<reference evidence="3 4" key="1">
    <citation type="submission" date="2019-04" db="EMBL/GenBank/DDBJ databases">
        <title>Reference strain of H23.</title>
        <authorList>
            <person name="Luo X."/>
        </authorList>
    </citation>
    <scope>NUCLEOTIDE SEQUENCE [LARGE SCALE GENOMIC DNA]</scope>
    <source>
        <strain evidence="3 4">H23</strain>
    </source>
</reference>
<name>A0A4U5JLS4_9GAMM</name>
<feature type="repeat" description="TPR" evidence="1">
    <location>
        <begin position="419"/>
        <end position="452"/>
    </location>
</feature>
<organism evidence="3 4">
    <name type="scientific">Luteimonas gilva</name>
    <dbReference type="NCBI Taxonomy" id="2572684"/>
    <lineage>
        <taxon>Bacteria</taxon>
        <taxon>Pseudomonadati</taxon>
        <taxon>Pseudomonadota</taxon>
        <taxon>Gammaproteobacteria</taxon>
        <taxon>Lysobacterales</taxon>
        <taxon>Lysobacteraceae</taxon>
        <taxon>Luteimonas</taxon>
    </lineage>
</organism>
<keyword evidence="2" id="KW-1133">Transmembrane helix</keyword>
<dbReference type="RefSeq" id="WP_137266894.1">
    <property type="nucleotide sequence ID" value="NZ_SZUA01000002.1"/>
</dbReference>
<dbReference type="PROSITE" id="PS50005">
    <property type="entry name" value="TPR"/>
    <property type="match status" value="1"/>
</dbReference>
<dbReference type="Gene3D" id="1.25.40.10">
    <property type="entry name" value="Tetratricopeptide repeat domain"/>
    <property type="match status" value="2"/>
</dbReference>
<evidence type="ECO:0000256" key="1">
    <source>
        <dbReference type="PROSITE-ProRule" id="PRU00339"/>
    </source>
</evidence>
<keyword evidence="2" id="KW-0812">Transmembrane</keyword>
<protein>
    <submittedName>
        <fullName evidence="3">Tetratricopeptide repeat protein</fullName>
    </submittedName>
</protein>
<dbReference type="PANTHER" id="PTHR12558">
    <property type="entry name" value="CELL DIVISION CYCLE 16,23,27"/>
    <property type="match status" value="1"/>
</dbReference>
<dbReference type="SMART" id="SM00028">
    <property type="entry name" value="TPR"/>
    <property type="match status" value="3"/>
</dbReference>
<dbReference type="Gene3D" id="3.40.50.10070">
    <property type="entry name" value="TolB, N-terminal domain"/>
    <property type="match status" value="1"/>
</dbReference>
<feature type="transmembrane region" description="Helical" evidence="2">
    <location>
        <begin position="45"/>
        <end position="67"/>
    </location>
</feature>
<dbReference type="Pfam" id="PF14559">
    <property type="entry name" value="TPR_19"/>
    <property type="match status" value="1"/>
</dbReference>
<dbReference type="AlphaFoldDB" id="A0A4U5JLS4"/>